<dbReference type="EMBL" id="ASPP01001908">
    <property type="protein sequence ID" value="ETO35149.1"/>
    <property type="molecule type" value="Genomic_DNA"/>
</dbReference>
<accession>X6PAQ6</accession>
<comment type="caution">
    <text evidence="1">The sequence shown here is derived from an EMBL/GenBank/DDBJ whole genome shotgun (WGS) entry which is preliminary data.</text>
</comment>
<gene>
    <name evidence="1" type="ORF">RFI_01925</name>
</gene>
<organism evidence="1 2">
    <name type="scientific">Reticulomyxa filosa</name>
    <dbReference type="NCBI Taxonomy" id="46433"/>
    <lineage>
        <taxon>Eukaryota</taxon>
        <taxon>Sar</taxon>
        <taxon>Rhizaria</taxon>
        <taxon>Retaria</taxon>
        <taxon>Foraminifera</taxon>
        <taxon>Monothalamids</taxon>
        <taxon>Reticulomyxidae</taxon>
        <taxon>Reticulomyxa</taxon>
    </lineage>
</organism>
<name>X6PAQ6_RETFI</name>
<evidence type="ECO:0000313" key="1">
    <source>
        <dbReference type="EMBL" id="ETO35149.1"/>
    </source>
</evidence>
<proteinExistence type="predicted"/>
<dbReference type="AlphaFoldDB" id="X6PAQ6"/>
<reference evidence="1 2" key="1">
    <citation type="journal article" date="2013" name="Curr. Biol.">
        <title>The Genome of the Foraminiferan Reticulomyxa filosa.</title>
        <authorList>
            <person name="Glockner G."/>
            <person name="Hulsmann N."/>
            <person name="Schleicher M."/>
            <person name="Noegel A.A."/>
            <person name="Eichinger L."/>
            <person name="Gallinger C."/>
            <person name="Pawlowski J."/>
            <person name="Sierra R."/>
            <person name="Euteneuer U."/>
            <person name="Pillet L."/>
            <person name="Moustafa A."/>
            <person name="Platzer M."/>
            <person name="Groth M."/>
            <person name="Szafranski K."/>
            <person name="Schliwa M."/>
        </authorList>
    </citation>
    <scope>NUCLEOTIDE SEQUENCE [LARGE SCALE GENOMIC DNA]</scope>
</reference>
<protein>
    <submittedName>
        <fullName evidence="1">Uncharacterized protein</fullName>
    </submittedName>
</protein>
<dbReference type="Proteomes" id="UP000023152">
    <property type="component" value="Unassembled WGS sequence"/>
</dbReference>
<evidence type="ECO:0000313" key="2">
    <source>
        <dbReference type="Proteomes" id="UP000023152"/>
    </source>
</evidence>
<sequence length="184" mass="22009">MTLSLNQNVRYLTSGQFYGQEQQSWTQYPQTVQPHFVSNFSHSSSKEHVGPIYLPNHDYSAMMSLPLKQQQQQNEVSKAYQLKQEQLRASEQRHMEEMHYTNCHPHIQHYCAIIDRLHKDDSRYIDFARQVKNNESYFESRNDKRNIAHQMNAQRLCLLGLFIDSSQTYRDRERQRSKKTYSCK</sequence>
<keyword evidence="2" id="KW-1185">Reference proteome</keyword>